<evidence type="ECO:0000256" key="2">
    <source>
        <dbReference type="ARBA" id="ARBA00023242"/>
    </source>
</evidence>
<comment type="subcellular location">
    <subcellularLocation>
        <location evidence="1">Nucleus</location>
    </subcellularLocation>
</comment>
<evidence type="ECO:0000313" key="5">
    <source>
        <dbReference type="Proteomes" id="UP000754883"/>
    </source>
</evidence>
<evidence type="ECO:0000313" key="4">
    <source>
        <dbReference type="EMBL" id="CAG9982671.1"/>
    </source>
</evidence>
<feature type="compositionally biased region" description="Basic and acidic residues" evidence="3">
    <location>
        <begin position="1"/>
        <end position="10"/>
    </location>
</feature>
<dbReference type="PANTHER" id="PTHR31001:SF40">
    <property type="entry name" value="ZN(II)2CYS6 TRANSCRIPTION FACTOR (EUROFUNG)"/>
    <property type="match status" value="1"/>
</dbReference>
<proteinExistence type="predicted"/>
<dbReference type="Proteomes" id="UP000754883">
    <property type="component" value="Unassembled WGS sequence"/>
</dbReference>
<dbReference type="GO" id="GO:0005634">
    <property type="term" value="C:nucleus"/>
    <property type="evidence" value="ECO:0007669"/>
    <property type="project" value="UniProtKB-SubCell"/>
</dbReference>
<dbReference type="EMBL" id="CABFNO020001343">
    <property type="protein sequence ID" value="CAG9982671.1"/>
    <property type="molecule type" value="Genomic_DNA"/>
</dbReference>
<reference evidence="5" key="1">
    <citation type="submission" date="2019-06" db="EMBL/GenBank/DDBJ databases">
        <authorList>
            <person name="Broberg M."/>
        </authorList>
    </citation>
    <scope>NUCLEOTIDE SEQUENCE [LARGE SCALE GENOMIC DNA]</scope>
</reference>
<gene>
    <name evidence="4" type="ORF">CBYS24578_00017501</name>
</gene>
<protein>
    <recommendedName>
        <fullName evidence="6">Transcription factor domain-containing protein</fullName>
    </recommendedName>
</protein>
<keyword evidence="2" id="KW-0539">Nucleus</keyword>
<accession>A0A9N9U964</accession>
<organism evidence="4 5">
    <name type="scientific">Clonostachys byssicola</name>
    <dbReference type="NCBI Taxonomy" id="160290"/>
    <lineage>
        <taxon>Eukaryota</taxon>
        <taxon>Fungi</taxon>
        <taxon>Dikarya</taxon>
        <taxon>Ascomycota</taxon>
        <taxon>Pezizomycotina</taxon>
        <taxon>Sordariomycetes</taxon>
        <taxon>Hypocreomycetidae</taxon>
        <taxon>Hypocreales</taxon>
        <taxon>Bionectriaceae</taxon>
        <taxon>Clonostachys</taxon>
    </lineage>
</organism>
<reference evidence="4 5" key="2">
    <citation type="submission" date="2021-10" db="EMBL/GenBank/DDBJ databases">
        <authorList>
            <person name="Piombo E."/>
        </authorList>
    </citation>
    <scope>NUCLEOTIDE SEQUENCE [LARGE SCALE GENOMIC DNA]</scope>
</reference>
<dbReference type="AlphaFoldDB" id="A0A9N9U964"/>
<dbReference type="PANTHER" id="PTHR31001">
    <property type="entry name" value="UNCHARACTERIZED TRANSCRIPTIONAL REGULATORY PROTEIN"/>
    <property type="match status" value="1"/>
</dbReference>
<evidence type="ECO:0000256" key="3">
    <source>
        <dbReference type="SAM" id="MobiDB-lite"/>
    </source>
</evidence>
<keyword evidence="5" id="KW-1185">Reference proteome</keyword>
<evidence type="ECO:0000256" key="1">
    <source>
        <dbReference type="ARBA" id="ARBA00004123"/>
    </source>
</evidence>
<dbReference type="InterPro" id="IPR050613">
    <property type="entry name" value="Sec_Metabolite_Reg"/>
</dbReference>
<name>A0A9N9U964_9HYPO</name>
<comment type="caution">
    <text evidence="4">The sequence shown here is derived from an EMBL/GenBank/DDBJ whole genome shotgun (WGS) entry which is preliminary data.</text>
</comment>
<dbReference type="OrthoDB" id="4898680at2759"/>
<sequence length="616" mass="68974">MHAMHGERPRSSSTTQVHVLPSPNHSVGAETIGPQVRYPNPGYLGSSSHTTLFDHLRREHGEPVTPGSDEGGIQAASPYLNPSIDKNLVGVGAQLLNDLTCLPNLWSYFELVQGWVAKGANLGLAEPLTGLCVRNTRAVLSTVLDKPETAASISRRLFVQSSLPMSTDPTSTLEDFCSRFDEPRARWETIGLFFTAACRAATDSAFVVGVYDTEQDRQNMQGTAMRFSDRCLEVSLFLDRLGDFQLFLQYENFICHSQIDGDQSYRSWRKLGDVASSLFALGYHQQTDGENCPPFLKRLRQVAFGRCYSADRNVSIFLGRPSRIQRQCCKTHLFLKEDIGGTSEDWHSPERCNFITDARWAAVCASLKEDTARLSSEADYNERTRRASIIQAEADFQWMRLPQCYHSETELELANCKPIERDFIITARLGYLHVQFLLQRTLLQHPSQHDERLFKISTQILSLVIDAILCRDRLVNSGSSLVWKVAYFGLAAAGTICVCLINRFFATMPSSVEISATVQNLSTLVAEIERGTLVSSQHPNYALLTSATKTIDSLLKRLIASSATGVSIHNYPQSSSSIVVDQIEDLDPGIWNTQENLQDFEIDFWLNLSEHPFLRN</sequence>
<evidence type="ECO:0008006" key="6">
    <source>
        <dbReference type="Google" id="ProtNLM"/>
    </source>
</evidence>
<feature type="region of interest" description="Disordered" evidence="3">
    <location>
        <begin position="1"/>
        <end position="29"/>
    </location>
</feature>
<dbReference type="CDD" id="cd12148">
    <property type="entry name" value="fungal_TF_MHR"/>
    <property type="match status" value="1"/>
</dbReference>